<sequence>MGVTKHDIRNGIRGGVGRFKRDVTAPFTKEELGALCAHLDITATEAPVESTQTMRRQIRAAVGIAAAVGEADEGNFSKGELETIAEALGVEPVAGDEPDPLY</sequence>
<dbReference type="RefSeq" id="WP_310928813.1">
    <property type="nucleotide sequence ID" value="NZ_JAMQOQ010000003.1"/>
</dbReference>
<organism evidence="1 2">
    <name type="scientific">Halogeometricum luteum</name>
    <dbReference type="NCBI Taxonomy" id="2950537"/>
    <lineage>
        <taxon>Archaea</taxon>
        <taxon>Methanobacteriati</taxon>
        <taxon>Methanobacteriota</taxon>
        <taxon>Stenosarchaea group</taxon>
        <taxon>Halobacteria</taxon>
        <taxon>Halobacteriales</taxon>
        <taxon>Haloferacaceae</taxon>
        <taxon>Halogeometricum</taxon>
    </lineage>
</organism>
<protein>
    <submittedName>
        <fullName evidence="1">Uncharacterized protein</fullName>
    </submittedName>
</protein>
<evidence type="ECO:0000313" key="1">
    <source>
        <dbReference type="EMBL" id="MDS0294969.1"/>
    </source>
</evidence>
<gene>
    <name evidence="1" type="ORF">NDI79_12385</name>
</gene>
<proteinExistence type="predicted"/>
<name>A0ABU2G427_9EURY</name>
<keyword evidence="2" id="KW-1185">Reference proteome</keyword>
<reference evidence="1 2" key="1">
    <citation type="submission" date="2022-06" db="EMBL/GenBank/DDBJ databases">
        <title>Halogeometricum sp. a new haloarchaeum isolate from saline soil.</title>
        <authorList>
            <person name="Strakova D."/>
            <person name="Galisteo C."/>
            <person name="Sanchez-Porro C."/>
            <person name="Ventosa A."/>
        </authorList>
    </citation>
    <scope>NUCLEOTIDE SEQUENCE [LARGE SCALE GENOMIC DNA]</scope>
    <source>
        <strain evidence="2">S3BR25-2</strain>
    </source>
</reference>
<dbReference type="Proteomes" id="UP001254813">
    <property type="component" value="Unassembled WGS sequence"/>
</dbReference>
<accession>A0ABU2G427</accession>
<comment type="caution">
    <text evidence="1">The sequence shown here is derived from an EMBL/GenBank/DDBJ whole genome shotgun (WGS) entry which is preliminary data.</text>
</comment>
<dbReference type="EMBL" id="JAMQOQ010000003">
    <property type="protein sequence ID" value="MDS0294969.1"/>
    <property type="molecule type" value="Genomic_DNA"/>
</dbReference>
<evidence type="ECO:0000313" key="2">
    <source>
        <dbReference type="Proteomes" id="UP001254813"/>
    </source>
</evidence>